<keyword evidence="4" id="KW-1185">Reference proteome</keyword>
<dbReference type="OrthoDB" id="947434at2"/>
<reference evidence="3 4" key="1">
    <citation type="submission" date="2017-07" db="EMBL/GenBank/DDBJ databases">
        <title>Flavobacterium cyanobacteriorum sp. nov., isolated from cyanobacterial aggregates in a eutrophic lake.</title>
        <authorList>
            <person name="Cai H."/>
        </authorList>
    </citation>
    <scope>NUCLEOTIDE SEQUENCE [LARGE SCALE GENOMIC DNA]</scope>
    <source>
        <strain evidence="3 4">TH167</strain>
    </source>
</reference>
<evidence type="ECO:0000259" key="2">
    <source>
        <dbReference type="Pfam" id="PF13568"/>
    </source>
</evidence>
<evidence type="ECO:0000313" key="4">
    <source>
        <dbReference type="Proteomes" id="UP000216035"/>
    </source>
</evidence>
<name>A0A255ZZV1_9FLAO</name>
<evidence type="ECO:0000313" key="3">
    <source>
        <dbReference type="EMBL" id="OYQ46340.1"/>
    </source>
</evidence>
<dbReference type="Proteomes" id="UP000216035">
    <property type="component" value="Unassembled WGS sequence"/>
</dbReference>
<sequence>MKSLKILGTMAFAVFVQSAIAQDSTTPSSSFNFGVKGGLNYATVTGDDFDSPDARTSFHVGALAEFPITSRFALQVEAVYSSQGFESEFDGFGGGSNDKIEYQLDYINVPVLAKIYLLKGLSIEAGPQFGFKANEEIDTDPNNNPGDFEIDEAADYDFSVVGGLTFKSDAGFFLYGRYNYGLTDIIEDVDVKNSVLQVGVGFQF</sequence>
<feature type="chain" id="PRO_5012423062" description="Outer membrane protein beta-barrel domain-containing protein" evidence="1">
    <location>
        <begin position="22"/>
        <end position="204"/>
    </location>
</feature>
<dbReference type="RefSeq" id="WP_094485601.1">
    <property type="nucleotide sequence ID" value="NZ_NOXX01000167.1"/>
</dbReference>
<feature type="signal peptide" evidence="1">
    <location>
        <begin position="1"/>
        <end position="21"/>
    </location>
</feature>
<protein>
    <recommendedName>
        <fullName evidence="2">Outer membrane protein beta-barrel domain-containing protein</fullName>
    </recommendedName>
</protein>
<keyword evidence="1" id="KW-0732">Signal</keyword>
<gene>
    <name evidence="3" type="ORF">CHX27_04650</name>
</gene>
<accession>A0A255ZZV1</accession>
<feature type="domain" description="Outer membrane protein beta-barrel" evidence="2">
    <location>
        <begin position="21"/>
        <end position="186"/>
    </location>
</feature>
<organism evidence="3 4">
    <name type="scientific">Flavobacterium aurantiibacter</name>
    <dbReference type="NCBI Taxonomy" id="2023067"/>
    <lineage>
        <taxon>Bacteria</taxon>
        <taxon>Pseudomonadati</taxon>
        <taxon>Bacteroidota</taxon>
        <taxon>Flavobacteriia</taxon>
        <taxon>Flavobacteriales</taxon>
        <taxon>Flavobacteriaceae</taxon>
        <taxon>Flavobacterium</taxon>
    </lineage>
</organism>
<comment type="caution">
    <text evidence="3">The sequence shown here is derived from an EMBL/GenBank/DDBJ whole genome shotgun (WGS) entry which is preliminary data.</text>
</comment>
<dbReference type="Pfam" id="PF13568">
    <property type="entry name" value="OMP_b-brl_2"/>
    <property type="match status" value="1"/>
</dbReference>
<evidence type="ECO:0000256" key="1">
    <source>
        <dbReference type="SAM" id="SignalP"/>
    </source>
</evidence>
<dbReference type="InterPro" id="IPR025665">
    <property type="entry name" value="Beta-barrel_OMP_2"/>
</dbReference>
<proteinExistence type="predicted"/>
<dbReference type="AlphaFoldDB" id="A0A255ZZV1"/>
<dbReference type="EMBL" id="NOXX01000167">
    <property type="protein sequence ID" value="OYQ46340.1"/>
    <property type="molecule type" value="Genomic_DNA"/>
</dbReference>